<feature type="repeat" description="WD" evidence="3">
    <location>
        <begin position="1011"/>
        <end position="1052"/>
    </location>
</feature>
<gene>
    <name evidence="6" type="ORF">HGRIS_007010</name>
</gene>
<dbReference type="InterPro" id="IPR036537">
    <property type="entry name" value="Adaptor_Cbl_N_dom_sf"/>
</dbReference>
<evidence type="ECO:0000256" key="2">
    <source>
        <dbReference type="ARBA" id="ARBA00022737"/>
    </source>
</evidence>
<feature type="repeat" description="WD" evidence="3">
    <location>
        <begin position="1101"/>
        <end position="1142"/>
    </location>
</feature>
<feature type="repeat" description="WD" evidence="3">
    <location>
        <begin position="1316"/>
        <end position="1357"/>
    </location>
</feature>
<evidence type="ECO:0000256" key="1">
    <source>
        <dbReference type="ARBA" id="ARBA00022574"/>
    </source>
</evidence>
<dbReference type="CDD" id="cd21037">
    <property type="entry name" value="MLKL_NTD"/>
    <property type="match status" value="1"/>
</dbReference>
<evidence type="ECO:0000256" key="3">
    <source>
        <dbReference type="PROSITE-ProRule" id="PRU00221"/>
    </source>
</evidence>
<evidence type="ECO:0000259" key="5">
    <source>
        <dbReference type="PROSITE" id="PS50837"/>
    </source>
</evidence>
<name>A0ABR3JBB5_9AGAR</name>
<feature type="compositionally biased region" description="Polar residues" evidence="4">
    <location>
        <begin position="28"/>
        <end position="52"/>
    </location>
</feature>
<dbReference type="PROSITE" id="PS50294">
    <property type="entry name" value="WD_REPEATS_REGION"/>
    <property type="match status" value="14"/>
</dbReference>
<keyword evidence="7" id="KW-1185">Reference proteome</keyword>
<dbReference type="SMART" id="SM00320">
    <property type="entry name" value="WD40"/>
    <property type="match status" value="14"/>
</dbReference>
<accession>A0ABR3JBB5</accession>
<dbReference type="InterPro" id="IPR059179">
    <property type="entry name" value="MLKL-like_MCAfunc"/>
</dbReference>
<dbReference type="SUPFAM" id="SSF50998">
    <property type="entry name" value="Quinoprotein alcohol dehydrogenase-like"/>
    <property type="match status" value="1"/>
</dbReference>
<feature type="repeat" description="WD" evidence="3">
    <location>
        <begin position="968"/>
        <end position="1009"/>
    </location>
</feature>
<dbReference type="CDD" id="cd00200">
    <property type="entry name" value="WD40"/>
    <property type="match status" value="2"/>
</dbReference>
<dbReference type="InterPro" id="IPR019775">
    <property type="entry name" value="WD40_repeat_CS"/>
</dbReference>
<dbReference type="PROSITE" id="PS50082">
    <property type="entry name" value="WD_REPEATS_2"/>
    <property type="match status" value="14"/>
</dbReference>
<comment type="caution">
    <text evidence="6">The sequence shown here is derived from an EMBL/GenBank/DDBJ whole genome shotgun (WGS) entry which is preliminary data.</text>
</comment>
<dbReference type="Pfam" id="PF00400">
    <property type="entry name" value="WD40"/>
    <property type="match status" value="14"/>
</dbReference>
<feature type="repeat" description="WD" evidence="3">
    <location>
        <begin position="925"/>
        <end position="966"/>
    </location>
</feature>
<feature type="repeat" description="WD" evidence="3">
    <location>
        <begin position="797"/>
        <end position="838"/>
    </location>
</feature>
<dbReference type="InterPro" id="IPR036322">
    <property type="entry name" value="WD40_repeat_dom_sf"/>
</dbReference>
<dbReference type="PANTHER" id="PTHR22847:SF637">
    <property type="entry name" value="WD REPEAT DOMAIN 5B"/>
    <property type="match status" value="1"/>
</dbReference>
<dbReference type="PROSITE" id="PS50837">
    <property type="entry name" value="NACHT"/>
    <property type="match status" value="1"/>
</dbReference>
<feature type="repeat" description="WD" evidence="3">
    <location>
        <begin position="1187"/>
        <end position="1228"/>
    </location>
</feature>
<dbReference type="PROSITE" id="PS00678">
    <property type="entry name" value="WD_REPEATS_1"/>
    <property type="match status" value="8"/>
</dbReference>
<dbReference type="InterPro" id="IPR015943">
    <property type="entry name" value="WD40/YVTN_repeat-like_dom_sf"/>
</dbReference>
<feature type="repeat" description="WD" evidence="3">
    <location>
        <begin position="1273"/>
        <end position="1304"/>
    </location>
</feature>
<dbReference type="InterPro" id="IPR001680">
    <property type="entry name" value="WD40_rpt"/>
</dbReference>
<dbReference type="InterPro" id="IPR056884">
    <property type="entry name" value="NPHP3-like_N"/>
</dbReference>
<dbReference type="PRINTS" id="PR00320">
    <property type="entry name" value="GPROTEINBRPT"/>
</dbReference>
<feature type="region of interest" description="Disordered" evidence="4">
    <location>
        <begin position="1"/>
        <end position="52"/>
    </location>
</feature>
<dbReference type="InterPro" id="IPR020472">
    <property type="entry name" value="WD40_PAC1"/>
</dbReference>
<evidence type="ECO:0000256" key="4">
    <source>
        <dbReference type="SAM" id="MobiDB-lite"/>
    </source>
</evidence>
<dbReference type="InterPro" id="IPR027417">
    <property type="entry name" value="P-loop_NTPase"/>
</dbReference>
<dbReference type="SUPFAM" id="SSF101908">
    <property type="entry name" value="Putative isomerase YbhE"/>
    <property type="match status" value="1"/>
</dbReference>
<protein>
    <recommendedName>
        <fullName evidence="5">NACHT domain-containing protein</fullName>
    </recommendedName>
</protein>
<dbReference type="Gene3D" id="2.130.10.10">
    <property type="entry name" value="YVTN repeat-like/Quinoprotein amine dehydrogenase"/>
    <property type="match status" value="6"/>
</dbReference>
<dbReference type="InterPro" id="IPR011047">
    <property type="entry name" value="Quinoprotein_ADH-like_sf"/>
</dbReference>
<sequence>MPLSSRFPYYKSHSSSKLPTIQDGAGLQRNSSEHTPASALSGNSSHISPPQDNQIIQSNGWLTLKNTLTMAKELSDVFPPLKGALSGVITIMDYVEKVKGNQAQFVELAAKIESLQGMFNAYQSQKDVPSAVFDRLDRIAEELTTIQRIAQEKQARGLVKRGVVALKDVHDILETTKKLAALLELMNIQTALDTHFGVNYIVEEALLRGLSHVANAGINALSEEGCLEGTRVKVLESLDEWSRDPNSPPVLWLSGPAGSGKSTIVRSFCHRSRAAALLGGTFFCHRQTASRAKPWNIVPTLAIFLARRDSKYRAALLAILKNPESADVGTLPVDEQFHQLLEMPLRLISTTAPSSPSTHTDRLTLVIDALDECENPRDEVQKLLSKILSAAPRLRVKFLVASRPQRHIRDKFEASPAHDCLRILRLNDIQNDVVEHDIALYLSQQLGDIREGTNQRLGPKILGDWPSPVQLEMLARRSGALFIYASTAVKYVGAEDPTERLQTLTTPIITIGEPLTGDLDQMYRLVLSEALDTKKRNTDEIARTKRVIWAILAAREQLSVTTIAKLLRITAASVRWSLEHVHAVIKVPPFDDGVVSIYHASFSDFLTSRERSPEAMWADLPACHTDLAAGCFVVMESELKFNICGCQSSYLTNLQQKLSPIAPALVYSSQHWIHHVLKADDPASLFDSIESFLRSRLLFWTEVMSATGFAQLCSAVIRLLELVDVPPTLTALIRDAGSFIAQSLGVIAASIPHIYLSALPAVSESSTVAHNYWPEFTRTARLVIQTAESHPEIVWRRCGHTTTVRALSFSPDGARFVSGSDDGTIRIWDAVKGREVMQLEGHSGPVRSVAYSSDGTHLTSVSDDKTVRVWDTSTGEAVMQPFEGHTRAVHSVAFSQDGVWVVSASDDRTVRVWAARTGELMLQPLKGHRDYVRSVAVTPDGTRLASGSDDRSICVWNTSTGQLAMPPLMGHSDLVRAVAFSPDGTGIVSGSYDNTVRIWDAVTGELAMEPLEGHGDSVNCVALSPDGLRIISGSDDQTVRIWGAESLSSTGVLTQRVLEGHDSPVLSVAVSPDGTTIISGSADGTILVWDPSAEEHEQSSIGWHSACVRAVAFSPDGRHIVSGSHDKTIRVWDASTGNTTMPPLKGHLDFIRSIAISPDSTRIYSGSDDRTIHVWDVLTGEMIMQPLKGHSGIIFSVAVSPDGTHIASGSADNTIRVWNASTGEPIQGPFEGHTDFVQSVSFSANGTLVISGSDDKTIRVWDLTTGDLTMPPLEGHTDGVLSVVFSPDGTRVVSCSRDQTIRVWIASTGALAMPPLVGHSEGIRCVAVSRDGTRIASSSDDHTIRVWDASTGKPTMPPLEGHCRSVCSVAFSPDGSRVVSGSDDNVVRVWDVTASLEANPAGSSEEFAQLQSTTTDVLNTSFRGTTERILLLLGMDFAWTHGPEKQVLMWFPERYQNSILLAPCRLVLAQCRISVDTSHFVHGSQWTDCYTPRDV</sequence>
<dbReference type="Gene3D" id="3.40.50.300">
    <property type="entry name" value="P-loop containing nucleotide triphosphate hydrolases"/>
    <property type="match status" value="1"/>
</dbReference>
<reference evidence="7" key="1">
    <citation type="submission" date="2024-06" db="EMBL/GenBank/DDBJ databases">
        <title>Multi-omics analyses provide insights into the biosynthesis of the anticancer antibiotic pleurotin in Hohenbuehelia grisea.</title>
        <authorList>
            <person name="Weaver J.A."/>
            <person name="Alberti F."/>
        </authorList>
    </citation>
    <scope>NUCLEOTIDE SEQUENCE [LARGE SCALE GENOMIC DNA]</scope>
    <source>
        <strain evidence="7">T-177</strain>
    </source>
</reference>
<dbReference type="EMBL" id="JASNQZ010000010">
    <property type="protein sequence ID" value="KAL0952785.1"/>
    <property type="molecule type" value="Genomic_DNA"/>
</dbReference>
<feature type="repeat" description="WD" evidence="3">
    <location>
        <begin position="839"/>
        <end position="880"/>
    </location>
</feature>
<dbReference type="Pfam" id="PF24883">
    <property type="entry name" value="NPHP3_N"/>
    <property type="match status" value="1"/>
</dbReference>
<keyword evidence="2" id="KW-0677">Repeat</keyword>
<dbReference type="Gene3D" id="1.20.930.20">
    <property type="entry name" value="Adaptor protein Cbl, N-terminal domain"/>
    <property type="match status" value="1"/>
</dbReference>
<feature type="repeat" description="WD" evidence="3">
    <location>
        <begin position="1359"/>
        <end position="1392"/>
    </location>
</feature>
<feature type="domain" description="NACHT" evidence="5">
    <location>
        <begin position="249"/>
        <end position="404"/>
    </location>
</feature>
<feature type="repeat" description="WD" evidence="3">
    <location>
        <begin position="1230"/>
        <end position="1271"/>
    </location>
</feature>
<organism evidence="6 7">
    <name type="scientific">Hohenbuehelia grisea</name>
    <dbReference type="NCBI Taxonomy" id="104357"/>
    <lineage>
        <taxon>Eukaryota</taxon>
        <taxon>Fungi</taxon>
        <taxon>Dikarya</taxon>
        <taxon>Basidiomycota</taxon>
        <taxon>Agaricomycotina</taxon>
        <taxon>Agaricomycetes</taxon>
        <taxon>Agaricomycetidae</taxon>
        <taxon>Agaricales</taxon>
        <taxon>Pleurotineae</taxon>
        <taxon>Pleurotaceae</taxon>
        <taxon>Hohenbuehelia</taxon>
    </lineage>
</organism>
<dbReference type="Proteomes" id="UP001556367">
    <property type="component" value="Unassembled WGS sequence"/>
</dbReference>
<proteinExistence type="predicted"/>
<dbReference type="SUPFAM" id="SSF50978">
    <property type="entry name" value="WD40 repeat-like"/>
    <property type="match status" value="1"/>
</dbReference>
<feature type="repeat" description="WD" evidence="3">
    <location>
        <begin position="1058"/>
        <end position="1099"/>
    </location>
</feature>
<dbReference type="InterPro" id="IPR007111">
    <property type="entry name" value="NACHT_NTPase"/>
</dbReference>
<dbReference type="PANTHER" id="PTHR22847">
    <property type="entry name" value="WD40 REPEAT PROTEIN"/>
    <property type="match status" value="1"/>
</dbReference>
<evidence type="ECO:0000313" key="7">
    <source>
        <dbReference type="Proteomes" id="UP001556367"/>
    </source>
</evidence>
<feature type="repeat" description="WD" evidence="3">
    <location>
        <begin position="882"/>
        <end position="923"/>
    </location>
</feature>
<dbReference type="SUPFAM" id="SSF52540">
    <property type="entry name" value="P-loop containing nucleoside triphosphate hydrolases"/>
    <property type="match status" value="1"/>
</dbReference>
<feature type="repeat" description="WD" evidence="3">
    <location>
        <begin position="1144"/>
        <end position="1185"/>
    </location>
</feature>
<evidence type="ECO:0000313" key="6">
    <source>
        <dbReference type="EMBL" id="KAL0952785.1"/>
    </source>
</evidence>
<keyword evidence="1 3" id="KW-0853">WD repeat</keyword>